<evidence type="ECO:0000256" key="1">
    <source>
        <dbReference type="SAM" id="Phobius"/>
    </source>
</evidence>
<dbReference type="AlphaFoldDB" id="A0A915AFE8"/>
<keyword evidence="1" id="KW-1133">Transmembrane helix</keyword>
<sequence>MRGARTNSLHCNLELSSGNSQGITFLFGKNGSTCELFRIMISPLFLFDGKYIFVSSLVILFSGTYFHSFMVFFLLSFLHLHARLSRSSSRTLSLRVISWIVLRVITSRA</sequence>
<dbReference type="Proteomes" id="UP000887569">
    <property type="component" value="Unplaced"/>
</dbReference>
<keyword evidence="1" id="KW-0812">Transmembrane</keyword>
<evidence type="ECO:0000313" key="3">
    <source>
        <dbReference type="WBParaSite" id="PgR004_g204_t01"/>
    </source>
</evidence>
<evidence type="ECO:0000313" key="2">
    <source>
        <dbReference type="Proteomes" id="UP000887569"/>
    </source>
</evidence>
<protein>
    <submittedName>
        <fullName evidence="3">Uncharacterized protein</fullName>
    </submittedName>
</protein>
<name>A0A915AFE8_PARUN</name>
<feature type="transmembrane region" description="Helical" evidence="1">
    <location>
        <begin position="51"/>
        <end position="80"/>
    </location>
</feature>
<reference evidence="3" key="1">
    <citation type="submission" date="2022-11" db="UniProtKB">
        <authorList>
            <consortium name="WormBaseParasite"/>
        </authorList>
    </citation>
    <scope>IDENTIFICATION</scope>
</reference>
<keyword evidence="1" id="KW-0472">Membrane</keyword>
<keyword evidence="2" id="KW-1185">Reference proteome</keyword>
<accession>A0A915AFE8</accession>
<proteinExistence type="predicted"/>
<organism evidence="2 3">
    <name type="scientific">Parascaris univalens</name>
    <name type="common">Nematode worm</name>
    <dbReference type="NCBI Taxonomy" id="6257"/>
    <lineage>
        <taxon>Eukaryota</taxon>
        <taxon>Metazoa</taxon>
        <taxon>Ecdysozoa</taxon>
        <taxon>Nematoda</taxon>
        <taxon>Chromadorea</taxon>
        <taxon>Rhabditida</taxon>
        <taxon>Spirurina</taxon>
        <taxon>Ascaridomorpha</taxon>
        <taxon>Ascaridoidea</taxon>
        <taxon>Ascarididae</taxon>
        <taxon>Parascaris</taxon>
    </lineage>
</organism>
<dbReference type="WBParaSite" id="PgR004_g204_t01">
    <property type="protein sequence ID" value="PgR004_g204_t01"/>
    <property type="gene ID" value="PgR004_g204"/>
</dbReference>